<sequence length="145" mass="16675">MNIFLDTPSLFKLYHKEIETAELEQLFSKQKITAVFLSEISKIEFTSTIWKKVRTKEITSEQAKTTLELFVSDFEKYTFLAVDRTAIDQARILISKYGNQGLRTLDSLQLSNAVSAFKQVDLYITSDKLLNLLFVNEGLPIELEN</sequence>
<keyword evidence="3" id="KW-1185">Reference proteome</keyword>
<dbReference type="InterPro" id="IPR002716">
    <property type="entry name" value="PIN_dom"/>
</dbReference>
<accession>A0A317EXS3</accession>
<feature type="domain" description="PIN" evidence="1">
    <location>
        <begin position="3"/>
        <end position="113"/>
    </location>
</feature>
<dbReference type="AlphaFoldDB" id="A0A317EXS3"/>
<dbReference type="Pfam" id="PF01850">
    <property type="entry name" value="PIN"/>
    <property type="match status" value="1"/>
</dbReference>
<reference evidence="3" key="1">
    <citation type="submission" date="2018-05" db="EMBL/GenBank/DDBJ databases">
        <title>Pedobacter paludis sp. nov., isolated from wetland soil.</title>
        <authorList>
            <person name="Zhang Y."/>
        </authorList>
    </citation>
    <scope>NUCLEOTIDE SEQUENCE [LARGE SCALE GENOMIC DNA]</scope>
    <source>
        <strain evidence="3">R-8</strain>
    </source>
</reference>
<comment type="caution">
    <text evidence="2">The sequence shown here is derived from an EMBL/GenBank/DDBJ whole genome shotgun (WGS) entry which is preliminary data.</text>
</comment>
<dbReference type="EMBL" id="QGNY01000009">
    <property type="protein sequence ID" value="PWS30016.1"/>
    <property type="molecule type" value="Genomic_DNA"/>
</dbReference>
<dbReference type="SUPFAM" id="SSF88723">
    <property type="entry name" value="PIN domain-like"/>
    <property type="match status" value="1"/>
</dbReference>
<protein>
    <recommendedName>
        <fullName evidence="1">PIN domain-containing protein</fullName>
    </recommendedName>
</protein>
<name>A0A317EXS3_9SPHI</name>
<dbReference type="Proteomes" id="UP000245391">
    <property type="component" value="Unassembled WGS sequence"/>
</dbReference>
<evidence type="ECO:0000313" key="3">
    <source>
        <dbReference type="Proteomes" id="UP000245391"/>
    </source>
</evidence>
<organism evidence="2 3">
    <name type="scientific">Pedobacter paludis</name>
    <dbReference type="NCBI Taxonomy" id="2203212"/>
    <lineage>
        <taxon>Bacteria</taxon>
        <taxon>Pseudomonadati</taxon>
        <taxon>Bacteroidota</taxon>
        <taxon>Sphingobacteriia</taxon>
        <taxon>Sphingobacteriales</taxon>
        <taxon>Sphingobacteriaceae</taxon>
        <taxon>Pedobacter</taxon>
    </lineage>
</organism>
<dbReference type="CDD" id="cd09874">
    <property type="entry name" value="PIN_MT3492-like"/>
    <property type="match status" value="1"/>
</dbReference>
<evidence type="ECO:0000313" key="2">
    <source>
        <dbReference type="EMBL" id="PWS30016.1"/>
    </source>
</evidence>
<proteinExistence type="predicted"/>
<dbReference type="OrthoDB" id="5568064at2"/>
<evidence type="ECO:0000259" key="1">
    <source>
        <dbReference type="Pfam" id="PF01850"/>
    </source>
</evidence>
<gene>
    <name evidence="2" type="ORF">DF947_20745</name>
</gene>
<dbReference type="RefSeq" id="WP_109932597.1">
    <property type="nucleotide sequence ID" value="NZ_QGNY01000009.1"/>
</dbReference>
<dbReference type="Gene3D" id="3.40.50.1010">
    <property type="entry name" value="5'-nuclease"/>
    <property type="match status" value="1"/>
</dbReference>
<dbReference type="InterPro" id="IPR029060">
    <property type="entry name" value="PIN-like_dom_sf"/>
</dbReference>